<evidence type="ECO:0000313" key="4">
    <source>
        <dbReference type="Proteomes" id="UP000534783"/>
    </source>
</evidence>
<dbReference type="Proteomes" id="UP000534783">
    <property type="component" value="Unassembled WGS sequence"/>
</dbReference>
<dbReference type="RefSeq" id="WP_168062659.1">
    <property type="nucleotide sequence ID" value="NZ_VTOW01000004.1"/>
</dbReference>
<evidence type="ECO:0000256" key="1">
    <source>
        <dbReference type="ARBA" id="ARBA00023284"/>
    </source>
</evidence>
<dbReference type="InterPro" id="IPR013766">
    <property type="entry name" value="Thioredoxin_domain"/>
</dbReference>
<accession>A0A7X6ICC5</accession>
<dbReference type="AlphaFoldDB" id="A0A7X6ICC5"/>
<sequence length="177" mass="20026">MIKRTLAIFFLLPLLMACSQKERGEAGPLSIGVEAGSLAPDFMVKNLRGGMTSLSQYRGKVVLINFWATWCGPCKMEMPSMEALYRSYSRDDFEMLAVSIDTMGEPPVRLFVEDFGFTFPVLMDDQFEVNDRFQVRVVPTSILVDRKGVVVQRFLGAKDWNNKESRSVIEKLVQVKG</sequence>
<dbReference type="Pfam" id="PF00578">
    <property type="entry name" value="AhpC-TSA"/>
    <property type="match status" value="1"/>
</dbReference>
<gene>
    <name evidence="3" type="ORF">MNODULE_18355</name>
</gene>
<name>A0A7X6ICC5_9BACT</name>
<keyword evidence="1" id="KW-0676">Redox-active center</keyword>
<protein>
    <submittedName>
        <fullName evidence="3">TlpA family protein disulfide reductase</fullName>
    </submittedName>
</protein>
<reference evidence="3 4" key="1">
    <citation type="journal article" date="2020" name="Nature">
        <title>Bacterial chemolithoautotrophy via manganese oxidation.</title>
        <authorList>
            <person name="Yu H."/>
            <person name="Leadbetter J.R."/>
        </authorList>
    </citation>
    <scope>NUCLEOTIDE SEQUENCE [LARGE SCALE GENOMIC DNA]</scope>
    <source>
        <strain evidence="3 4">Mn-1</strain>
    </source>
</reference>
<dbReference type="PROSITE" id="PS00194">
    <property type="entry name" value="THIOREDOXIN_1"/>
    <property type="match status" value="1"/>
</dbReference>
<dbReference type="InterPro" id="IPR000866">
    <property type="entry name" value="AhpC/TSA"/>
</dbReference>
<organism evidence="3 4">
    <name type="scientific">Candidatus Manganitrophus noduliformans</name>
    <dbReference type="NCBI Taxonomy" id="2606439"/>
    <lineage>
        <taxon>Bacteria</taxon>
        <taxon>Pseudomonadati</taxon>
        <taxon>Nitrospirota</taxon>
        <taxon>Nitrospiria</taxon>
        <taxon>Candidatus Troglogloeales</taxon>
        <taxon>Candidatus Manganitrophaceae</taxon>
        <taxon>Candidatus Manganitrophus</taxon>
    </lineage>
</organism>
<dbReference type="GO" id="GO:0016491">
    <property type="term" value="F:oxidoreductase activity"/>
    <property type="evidence" value="ECO:0007669"/>
    <property type="project" value="InterPro"/>
</dbReference>
<evidence type="ECO:0000313" key="3">
    <source>
        <dbReference type="EMBL" id="NKE72716.1"/>
    </source>
</evidence>
<dbReference type="PROSITE" id="PS51257">
    <property type="entry name" value="PROKAR_LIPOPROTEIN"/>
    <property type="match status" value="1"/>
</dbReference>
<comment type="caution">
    <text evidence="3">The sequence shown here is derived from an EMBL/GenBank/DDBJ whole genome shotgun (WGS) entry which is preliminary data.</text>
</comment>
<dbReference type="EMBL" id="VTOW01000004">
    <property type="protein sequence ID" value="NKE72716.1"/>
    <property type="molecule type" value="Genomic_DNA"/>
</dbReference>
<evidence type="ECO:0000259" key="2">
    <source>
        <dbReference type="PROSITE" id="PS51352"/>
    </source>
</evidence>
<dbReference type="InterPro" id="IPR036249">
    <property type="entry name" value="Thioredoxin-like_sf"/>
</dbReference>
<dbReference type="Gene3D" id="3.40.30.10">
    <property type="entry name" value="Glutaredoxin"/>
    <property type="match status" value="1"/>
</dbReference>
<keyword evidence="4" id="KW-1185">Reference proteome</keyword>
<dbReference type="InterPro" id="IPR017937">
    <property type="entry name" value="Thioredoxin_CS"/>
</dbReference>
<dbReference type="PANTHER" id="PTHR42852:SF17">
    <property type="entry name" value="THIOREDOXIN-LIKE PROTEIN HI_1115"/>
    <property type="match status" value="1"/>
</dbReference>
<dbReference type="CDD" id="cd02966">
    <property type="entry name" value="TlpA_like_family"/>
    <property type="match status" value="1"/>
</dbReference>
<proteinExistence type="predicted"/>
<dbReference type="GO" id="GO:0016209">
    <property type="term" value="F:antioxidant activity"/>
    <property type="evidence" value="ECO:0007669"/>
    <property type="project" value="InterPro"/>
</dbReference>
<dbReference type="SUPFAM" id="SSF52833">
    <property type="entry name" value="Thioredoxin-like"/>
    <property type="match status" value="1"/>
</dbReference>
<dbReference type="PANTHER" id="PTHR42852">
    <property type="entry name" value="THIOL:DISULFIDE INTERCHANGE PROTEIN DSBE"/>
    <property type="match status" value="1"/>
</dbReference>
<dbReference type="PROSITE" id="PS51352">
    <property type="entry name" value="THIOREDOXIN_2"/>
    <property type="match status" value="1"/>
</dbReference>
<dbReference type="InterPro" id="IPR050553">
    <property type="entry name" value="Thioredoxin_ResA/DsbE_sf"/>
</dbReference>
<feature type="domain" description="Thioredoxin" evidence="2">
    <location>
        <begin position="33"/>
        <end position="174"/>
    </location>
</feature>